<dbReference type="RefSeq" id="WP_198046677.1">
    <property type="nucleotide sequence ID" value="NZ_LT976856.1"/>
</dbReference>
<dbReference type="InterPro" id="IPR011856">
    <property type="entry name" value="tRNA_endonuc-like_dom_sf"/>
</dbReference>
<sequence>MKIFELNAPFVTPRDIELPPVDRYGMFHGQHYAPLDEARVARASTRTAFSGLKFNRRFEGLSTNETRVITALQFHPYVVDVREQYATCDERTLHLALRHGERMKRLQMTTVDVIVTYVLPNSTVLHYHTISIKPKDHVPDEVDLKRERKEENYMAQLGWTWELIRGDAISLRRHVNNLVLLSYVRETNIYAWYDAAGKFSKTLLRSGTTKGTTGDVLERVGKRAGVSLSDAFRLFAVGVAFGFLRIDHSMPFSKDHSLFLDDGSVQSERPSVSSTPTSLLMSWGWL</sequence>
<proteinExistence type="predicted"/>
<comment type="caution">
    <text evidence="2">The sequence shown here is derived from an EMBL/GenBank/DDBJ whole genome shotgun (WGS) entry which is preliminary data.</text>
</comment>
<dbReference type="InterPro" id="IPR011335">
    <property type="entry name" value="Restrct_endonuc-II-like"/>
</dbReference>
<evidence type="ECO:0000313" key="3">
    <source>
        <dbReference type="Proteomes" id="UP000256297"/>
    </source>
</evidence>
<dbReference type="Pfam" id="PF08722">
    <property type="entry name" value="Tn7_TnsA-like_N"/>
    <property type="match status" value="1"/>
</dbReference>
<dbReference type="Gene3D" id="3.40.1350.10">
    <property type="match status" value="1"/>
</dbReference>
<dbReference type="AlphaFoldDB" id="A0A975ZVB9"/>
<dbReference type="InterPro" id="IPR014833">
    <property type="entry name" value="TnsA_N"/>
</dbReference>
<name>A0A975ZVB9_9BURK</name>
<accession>A0A975ZVB9</accession>
<protein>
    <recommendedName>
        <fullName evidence="1">TnsA endonuclease N-terminal domain-containing protein</fullName>
    </recommendedName>
</protein>
<gene>
    <name evidence="2" type="ORF">CBM2589_B10304</name>
</gene>
<dbReference type="EMBL" id="OFSP01000001">
    <property type="protein sequence ID" value="SOY40023.1"/>
    <property type="molecule type" value="Genomic_DNA"/>
</dbReference>
<feature type="domain" description="TnsA endonuclease N-terminal" evidence="1">
    <location>
        <begin position="76"/>
        <end position="164"/>
    </location>
</feature>
<evidence type="ECO:0000313" key="2">
    <source>
        <dbReference type="EMBL" id="SOY40023.1"/>
    </source>
</evidence>
<dbReference type="GO" id="GO:0003676">
    <property type="term" value="F:nucleic acid binding"/>
    <property type="evidence" value="ECO:0007669"/>
    <property type="project" value="InterPro"/>
</dbReference>
<organism evidence="2 3">
    <name type="scientific">Cupriavidus taiwanensis</name>
    <dbReference type="NCBI Taxonomy" id="164546"/>
    <lineage>
        <taxon>Bacteria</taxon>
        <taxon>Pseudomonadati</taxon>
        <taxon>Pseudomonadota</taxon>
        <taxon>Betaproteobacteria</taxon>
        <taxon>Burkholderiales</taxon>
        <taxon>Burkholderiaceae</taxon>
        <taxon>Cupriavidus</taxon>
    </lineage>
</organism>
<reference evidence="2 3" key="1">
    <citation type="submission" date="2018-01" db="EMBL/GenBank/DDBJ databases">
        <authorList>
            <person name="Clerissi C."/>
        </authorList>
    </citation>
    <scope>NUCLEOTIDE SEQUENCE [LARGE SCALE GENOMIC DNA]</scope>
    <source>
        <strain evidence="2">Cupriavidus taiwanensis STM 3521</strain>
    </source>
</reference>
<dbReference type="SUPFAM" id="SSF52980">
    <property type="entry name" value="Restriction endonuclease-like"/>
    <property type="match status" value="1"/>
</dbReference>
<evidence type="ECO:0000259" key="1">
    <source>
        <dbReference type="Pfam" id="PF08722"/>
    </source>
</evidence>
<dbReference type="Proteomes" id="UP000256297">
    <property type="component" value="Chromosome CBM2589_b"/>
</dbReference>